<keyword evidence="6 7" id="KW-0472">Membrane</keyword>
<dbReference type="AlphaFoldDB" id="A0A212K3S9"/>
<sequence length="305" mass="33981">MAHPRSSYQSKLNKGRYGYLFIAPFFVVFAIFGLYPILYTIFLSFQKWDGLAAITGVGLKNFQRLITDEVFYLSIWNTFRIWLVNFLPQMAAALILSALFTFNKIKGMGFFRAAYYLPNLITAASVGLLFNLLFNGDKSVVNYILTGLGVPGAPFSFFNSGAFTSGLVSYIQWWMWFGYTTVIIMAGITTIDSTVYDAALVDGATKLQTYTRITLPLIKPTLVYMTITSIIGGMQLFDVPATLTNSLGDPRKSTLTTSMYLYNQGFKNHNYGYASAISVGLFSLIAILSVFALKAMQKRGGMYDD</sequence>
<evidence type="ECO:0000256" key="5">
    <source>
        <dbReference type="ARBA" id="ARBA00022989"/>
    </source>
</evidence>
<dbReference type="InterPro" id="IPR000515">
    <property type="entry name" value="MetI-like"/>
</dbReference>
<keyword evidence="5 7" id="KW-1133">Transmembrane helix</keyword>
<evidence type="ECO:0000256" key="4">
    <source>
        <dbReference type="ARBA" id="ARBA00022692"/>
    </source>
</evidence>
<organism evidence="9">
    <name type="scientific">uncultured Eubacteriales bacterium</name>
    <dbReference type="NCBI Taxonomy" id="172733"/>
    <lineage>
        <taxon>Bacteria</taxon>
        <taxon>Bacillati</taxon>
        <taxon>Bacillota</taxon>
        <taxon>Clostridia</taxon>
        <taxon>Eubacteriales</taxon>
        <taxon>environmental samples</taxon>
    </lineage>
</organism>
<feature type="transmembrane region" description="Helical" evidence="7">
    <location>
        <begin position="114"/>
        <end position="134"/>
    </location>
</feature>
<accession>A0A212K3S9</accession>
<dbReference type="InterPro" id="IPR051393">
    <property type="entry name" value="ABC_transporter_permease"/>
</dbReference>
<feature type="transmembrane region" description="Helical" evidence="7">
    <location>
        <begin position="271"/>
        <end position="293"/>
    </location>
</feature>
<evidence type="ECO:0000259" key="8">
    <source>
        <dbReference type="PROSITE" id="PS50928"/>
    </source>
</evidence>
<keyword evidence="4 7" id="KW-0812">Transmembrane</keyword>
<evidence type="ECO:0000256" key="7">
    <source>
        <dbReference type="RuleBase" id="RU363032"/>
    </source>
</evidence>
<dbReference type="PANTHER" id="PTHR30193">
    <property type="entry name" value="ABC TRANSPORTER PERMEASE PROTEIN"/>
    <property type="match status" value="1"/>
</dbReference>
<keyword evidence="3" id="KW-1003">Cell membrane</keyword>
<dbReference type="GO" id="GO:0005886">
    <property type="term" value="C:plasma membrane"/>
    <property type="evidence" value="ECO:0007669"/>
    <property type="project" value="UniProtKB-SubCell"/>
</dbReference>
<dbReference type="EMBL" id="FLUN01000001">
    <property type="protein sequence ID" value="SBW06353.1"/>
    <property type="molecule type" value="Genomic_DNA"/>
</dbReference>
<dbReference type="Pfam" id="PF00528">
    <property type="entry name" value="BPD_transp_1"/>
    <property type="match status" value="1"/>
</dbReference>
<protein>
    <recommendedName>
        <fullName evidence="8">ABC transmembrane type-1 domain-containing protein</fullName>
    </recommendedName>
</protein>
<feature type="transmembrane region" description="Helical" evidence="7">
    <location>
        <begin position="81"/>
        <end position="102"/>
    </location>
</feature>
<evidence type="ECO:0000256" key="3">
    <source>
        <dbReference type="ARBA" id="ARBA00022475"/>
    </source>
</evidence>
<proteinExistence type="inferred from homology"/>
<dbReference type="InterPro" id="IPR035906">
    <property type="entry name" value="MetI-like_sf"/>
</dbReference>
<dbReference type="Gene3D" id="1.10.3720.10">
    <property type="entry name" value="MetI-like"/>
    <property type="match status" value="1"/>
</dbReference>
<gene>
    <name evidence="9" type="ORF">KL86CLO1_12151</name>
</gene>
<keyword evidence="2 7" id="KW-0813">Transport</keyword>
<dbReference type="SUPFAM" id="SSF161098">
    <property type="entry name" value="MetI-like"/>
    <property type="match status" value="1"/>
</dbReference>
<feature type="domain" description="ABC transmembrane type-1" evidence="8">
    <location>
        <begin position="75"/>
        <end position="292"/>
    </location>
</feature>
<dbReference type="GO" id="GO:0055085">
    <property type="term" value="P:transmembrane transport"/>
    <property type="evidence" value="ECO:0007669"/>
    <property type="project" value="InterPro"/>
</dbReference>
<comment type="similarity">
    <text evidence="7">Belongs to the binding-protein-dependent transport system permease family.</text>
</comment>
<name>A0A212K3S9_9FIRM</name>
<feature type="transmembrane region" description="Helical" evidence="7">
    <location>
        <begin position="140"/>
        <end position="158"/>
    </location>
</feature>
<evidence type="ECO:0000256" key="6">
    <source>
        <dbReference type="ARBA" id="ARBA00023136"/>
    </source>
</evidence>
<reference evidence="9" key="1">
    <citation type="submission" date="2016-04" db="EMBL/GenBank/DDBJ databases">
        <authorList>
            <person name="Evans L.H."/>
            <person name="Alamgir A."/>
            <person name="Owens N."/>
            <person name="Weber N.D."/>
            <person name="Virtaneva K."/>
            <person name="Barbian K."/>
            <person name="Babar A."/>
            <person name="Rosenke K."/>
        </authorList>
    </citation>
    <scope>NUCLEOTIDE SEQUENCE</scope>
    <source>
        <strain evidence="9">86</strain>
    </source>
</reference>
<feature type="transmembrane region" description="Helical" evidence="7">
    <location>
        <begin position="20"/>
        <end position="42"/>
    </location>
</feature>
<evidence type="ECO:0000256" key="2">
    <source>
        <dbReference type="ARBA" id="ARBA00022448"/>
    </source>
</evidence>
<dbReference type="CDD" id="cd06261">
    <property type="entry name" value="TM_PBP2"/>
    <property type="match status" value="1"/>
</dbReference>
<evidence type="ECO:0000256" key="1">
    <source>
        <dbReference type="ARBA" id="ARBA00004651"/>
    </source>
</evidence>
<dbReference type="PROSITE" id="PS50928">
    <property type="entry name" value="ABC_TM1"/>
    <property type="match status" value="1"/>
</dbReference>
<evidence type="ECO:0000313" key="9">
    <source>
        <dbReference type="EMBL" id="SBW06353.1"/>
    </source>
</evidence>
<dbReference type="PANTHER" id="PTHR30193:SF37">
    <property type="entry name" value="INNER MEMBRANE ABC TRANSPORTER PERMEASE PROTEIN YCJO"/>
    <property type="match status" value="1"/>
</dbReference>
<comment type="subcellular location">
    <subcellularLocation>
        <location evidence="1 7">Cell membrane</location>
        <topology evidence="1 7">Multi-pass membrane protein</topology>
    </subcellularLocation>
</comment>
<feature type="transmembrane region" description="Helical" evidence="7">
    <location>
        <begin position="170"/>
        <end position="191"/>
    </location>
</feature>